<dbReference type="EMBL" id="JAMYWD010000005">
    <property type="protein sequence ID" value="KAJ4969989.1"/>
    <property type="molecule type" value="Genomic_DNA"/>
</dbReference>
<proteinExistence type="predicted"/>
<reference evidence="1" key="1">
    <citation type="journal article" date="2023" name="Plant J.">
        <title>The genome of the king protea, Protea cynaroides.</title>
        <authorList>
            <person name="Chang J."/>
            <person name="Duong T.A."/>
            <person name="Schoeman C."/>
            <person name="Ma X."/>
            <person name="Roodt D."/>
            <person name="Barker N."/>
            <person name="Li Z."/>
            <person name="Van de Peer Y."/>
            <person name="Mizrachi E."/>
        </authorList>
    </citation>
    <scope>NUCLEOTIDE SEQUENCE</scope>
    <source>
        <tissue evidence="1">Young leaves</tissue>
    </source>
</reference>
<dbReference type="AlphaFoldDB" id="A0A9Q0QSE4"/>
<comment type="caution">
    <text evidence="1">The sequence shown here is derived from an EMBL/GenBank/DDBJ whole genome shotgun (WGS) entry which is preliminary data.</text>
</comment>
<evidence type="ECO:0000313" key="2">
    <source>
        <dbReference type="Proteomes" id="UP001141806"/>
    </source>
</evidence>
<protein>
    <submittedName>
        <fullName evidence="1">Uncharacterized protein</fullName>
    </submittedName>
</protein>
<evidence type="ECO:0000313" key="1">
    <source>
        <dbReference type="EMBL" id="KAJ4969989.1"/>
    </source>
</evidence>
<dbReference type="Proteomes" id="UP001141806">
    <property type="component" value="Unassembled WGS sequence"/>
</dbReference>
<organism evidence="1 2">
    <name type="scientific">Protea cynaroides</name>
    <dbReference type="NCBI Taxonomy" id="273540"/>
    <lineage>
        <taxon>Eukaryota</taxon>
        <taxon>Viridiplantae</taxon>
        <taxon>Streptophyta</taxon>
        <taxon>Embryophyta</taxon>
        <taxon>Tracheophyta</taxon>
        <taxon>Spermatophyta</taxon>
        <taxon>Magnoliopsida</taxon>
        <taxon>Proteales</taxon>
        <taxon>Proteaceae</taxon>
        <taxon>Protea</taxon>
    </lineage>
</organism>
<name>A0A9Q0QSE4_9MAGN</name>
<accession>A0A9Q0QSE4</accession>
<keyword evidence="2" id="KW-1185">Reference proteome</keyword>
<sequence length="130" mass="14734">MVAVHSQANTCDSRSFPTTSLSINVLHQAPTWESKRSTLKIVSTLSHCWNTDMSLDGTLAERNGNIHTFRLRDWVNENQGPRRPSGVTHSTQDHLFVSAVQVRSGQVSYMEARVGCFESLHFFRNCRLRS</sequence>
<gene>
    <name evidence="1" type="ORF">NE237_003088</name>
</gene>